<name>A0A411HKY2_9GAMM</name>
<dbReference type="Gene3D" id="3.10.180.10">
    <property type="entry name" value="2,3-Dihydroxybiphenyl 1,2-Dioxygenase, domain 1"/>
    <property type="match status" value="1"/>
</dbReference>
<dbReference type="PANTHER" id="PTHR35006">
    <property type="entry name" value="GLYOXALASE FAMILY PROTEIN (AFU_ORTHOLOGUE AFUA_5G14830)"/>
    <property type="match status" value="1"/>
</dbReference>
<dbReference type="PANTHER" id="PTHR35006:SF1">
    <property type="entry name" value="BLL2941 PROTEIN"/>
    <property type="match status" value="1"/>
</dbReference>
<organism evidence="2 3">
    <name type="scientific">Pseudolysobacter antarcticus</name>
    <dbReference type="NCBI Taxonomy" id="2511995"/>
    <lineage>
        <taxon>Bacteria</taxon>
        <taxon>Pseudomonadati</taxon>
        <taxon>Pseudomonadota</taxon>
        <taxon>Gammaproteobacteria</taxon>
        <taxon>Lysobacterales</taxon>
        <taxon>Rhodanobacteraceae</taxon>
        <taxon>Pseudolysobacter</taxon>
    </lineage>
</organism>
<dbReference type="AlphaFoldDB" id="A0A411HKY2"/>
<reference evidence="2 3" key="1">
    <citation type="submission" date="2019-01" db="EMBL/GenBank/DDBJ databases">
        <title>Pseudolysobacter antarctica gen. nov., sp. nov., isolated from Fildes Peninsula, Antarctica.</title>
        <authorList>
            <person name="Wei Z."/>
            <person name="Peng F."/>
        </authorList>
    </citation>
    <scope>NUCLEOTIDE SEQUENCE [LARGE SCALE GENOMIC DNA]</scope>
    <source>
        <strain evidence="2 3">AQ6-296</strain>
    </source>
</reference>
<protein>
    <submittedName>
        <fullName evidence="2">VOC family protein</fullName>
    </submittedName>
</protein>
<evidence type="ECO:0000313" key="3">
    <source>
        <dbReference type="Proteomes" id="UP000291562"/>
    </source>
</evidence>
<dbReference type="InterPro" id="IPR004360">
    <property type="entry name" value="Glyas_Fos-R_dOase_dom"/>
</dbReference>
<dbReference type="KEGG" id="xbc:ELE36_12950"/>
<dbReference type="InterPro" id="IPR029068">
    <property type="entry name" value="Glyas_Bleomycin-R_OHBP_Dase"/>
</dbReference>
<dbReference type="Proteomes" id="UP000291562">
    <property type="component" value="Chromosome"/>
</dbReference>
<evidence type="ECO:0000313" key="2">
    <source>
        <dbReference type="EMBL" id="QBB71186.1"/>
    </source>
</evidence>
<dbReference type="PROSITE" id="PS51819">
    <property type="entry name" value="VOC"/>
    <property type="match status" value="1"/>
</dbReference>
<dbReference type="OrthoDB" id="9800438at2"/>
<dbReference type="InterPro" id="IPR037523">
    <property type="entry name" value="VOC_core"/>
</dbReference>
<dbReference type="SUPFAM" id="SSF54593">
    <property type="entry name" value="Glyoxalase/Bleomycin resistance protein/Dihydroxybiphenyl dioxygenase"/>
    <property type="match status" value="1"/>
</dbReference>
<dbReference type="Pfam" id="PF00903">
    <property type="entry name" value="Glyoxalase"/>
    <property type="match status" value="1"/>
</dbReference>
<sequence>MFSHITVGCSDLERASAFYDSVLIPIGLQRRAVTPDGGPAASCWVSTIAPLPRFYVYLPFDRKPATVGNGSMLAFTAPSLDAVNRAYAAGLLAGGTDEGIPGTRPQYGIGYYGAYLRDPDGNKVHIAFRGDLQPSS</sequence>
<feature type="domain" description="VOC" evidence="1">
    <location>
        <begin position="1"/>
        <end position="129"/>
    </location>
</feature>
<dbReference type="EMBL" id="CP035704">
    <property type="protein sequence ID" value="QBB71186.1"/>
    <property type="molecule type" value="Genomic_DNA"/>
</dbReference>
<proteinExistence type="predicted"/>
<keyword evidence="3" id="KW-1185">Reference proteome</keyword>
<gene>
    <name evidence="2" type="ORF">ELE36_12950</name>
</gene>
<dbReference type="RefSeq" id="WP_129833944.1">
    <property type="nucleotide sequence ID" value="NZ_CP035704.1"/>
</dbReference>
<dbReference type="CDD" id="cd07262">
    <property type="entry name" value="VOC_like"/>
    <property type="match status" value="1"/>
</dbReference>
<accession>A0A411HKY2</accession>
<evidence type="ECO:0000259" key="1">
    <source>
        <dbReference type="PROSITE" id="PS51819"/>
    </source>
</evidence>